<dbReference type="PANTHER" id="PTHR30576:SF0">
    <property type="entry name" value="UNDECAPRENYL-PHOSPHATE N-ACETYLGALACTOSAMINYL 1-PHOSPHATE TRANSFERASE-RELATED"/>
    <property type="match status" value="1"/>
</dbReference>
<keyword evidence="5" id="KW-1185">Reference proteome</keyword>
<sequence>MLKRIFDIFFSIICIVFTIFIIVIFLLIAVWDTKTNGIFTQKRIGKNGVPFTIYKFRTINPITETISPFGKFLRKYKIDEVPQLVNVLIGDMSFVGPRPDIEGYYDKLEGENIKILELKPGITSLASIKYSNEEEILKSVDNPIEYNDEVIFPDKVKMNLDYYYNKSLGLDIKIIVQTVVKVISSINKKQ</sequence>
<proteinExistence type="inferred from homology"/>
<dbReference type="PANTHER" id="PTHR30576">
    <property type="entry name" value="COLANIC BIOSYNTHESIS UDP-GLUCOSE LIPID CARRIER TRANSFERASE"/>
    <property type="match status" value="1"/>
</dbReference>
<evidence type="ECO:0000256" key="2">
    <source>
        <dbReference type="SAM" id="Phobius"/>
    </source>
</evidence>
<evidence type="ECO:0000313" key="5">
    <source>
        <dbReference type="Proteomes" id="UP000830583"/>
    </source>
</evidence>
<dbReference type="GO" id="GO:0016740">
    <property type="term" value="F:transferase activity"/>
    <property type="evidence" value="ECO:0007669"/>
    <property type="project" value="UniProtKB-KW"/>
</dbReference>
<organism evidence="4 5">
    <name type="scientific">Flavobacterium azooxidireducens</name>
    <dbReference type="NCBI Taxonomy" id="1871076"/>
    <lineage>
        <taxon>Bacteria</taxon>
        <taxon>Pseudomonadati</taxon>
        <taxon>Bacteroidota</taxon>
        <taxon>Flavobacteriia</taxon>
        <taxon>Flavobacteriales</taxon>
        <taxon>Flavobacteriaceae</taxon>
        <taxon>Flavobacterium</taxon>
    </lineage>
</organism>
<feature type="domain" description="Bacterial sugar transferase" evidence="3">
    <location>
        <begin position="3"/>
        <end position="183"/>
    </location>
</feature>
<evidence type="ECO:0000313" key="4">
    <source>
        <dbReference type="EMBL" id="UPQ79278.1"/>
    </source>
</evidence>
<evidence type="ECO:0000259" key="3">
    <source>
        <dbReference type="Pfam" id="PF02397"/>
    </source>
</evidence>
<keyword evidence="2" id="KW-1133">Transmembrane helix</keyword>
<name>A0ABY4KEN6_9FLAO</name>
<dbReference type="Pfam" id="PF02397">
    <property type="entry name" value="Bac_transf"/>
    <property type="match status" value="1"/>
</dbReference>
<feature type="transmembrane region" description="Helical" evidence="2">
    <location>
        <begin position="7"/>
        <end position="31"/>
    </location>
</feature>
<dbReference type="Proteomes" id="UP000830583">
    <property type="component" value="Chromosome"/>
</dbReference>
<dbReference type="InterPro" id="IPR003362">
    <property type="entry name" value="Bact_transf"/>
</dbReference>
<keyword evidence="4" id="KW-0808">Transferase</keyword>
<keyword evidence="2" id="KW-0472">Membrane</keyword>
<comment type="similarity">
    <text evidence="1">Belongs to the bacterial sugar transferase family.</text>
</comment>
<reference evidence="4" key="1">
    <citation type="submission" date="2022-04" db="EMBL/GenBank/DDBJ databases">
        <title>Consumption of N2O by Flavobacterium azooxidireducens sp. nov. isolated from Decomposing Leaf Litter of Phragmites australis (Cav.).</title>
        <authorList>
            <person name="Behrendt U."/>
            <person name="Spanner T."/>
            <person name="Augustin J."/>
            <person name="Horn M.A."/>
            <person name="Kolb S."/>
            <person name="Ulrich A."/>
        </authorList>
    </citation>
    <scope>NUCLEOTIDE SEQUENCE</scope>
    <source>
        <strain evidence="4">IGB 4-14</strain>
    </source>
</reference>
<dbReference type="EMBL" id="CP096205">
    <property type="protein sequence ID" value="UPQ79278.1"/>
    <property type="molecule type" value="Genomic_DNA"/>
</dbReference>
<accession>A0ABY4KEN6</accession>
<protein>
    <submittedName>
        <fullName evidence="4">Sugar transferase</fullName>
    </submittedName>
</protein>
<dbReference type="RefSeq" id="WP_248434280.1">
    <property type="nucleotide sequence ID" value="NZ_CP096205.1"/>
</dbReference>
<gene>
    <name evidence="4" type="ORF">M0M57_00200</name>
</gene>
<keyword evidence="2" id="KW-0812">Transmembrane</keyword>
<evidence type="ECO:0000256" key="1">
    <source>
        <dbReference type="ARBA" id="ARBA00006464"/>
    </source>
</evidence>